<reference evidence="1" key="1">
    <citation type="journal article" date="2023" name="G3 (Bethesda)">
        <title>Whole genome assemblies of Zophobas morio and Tenebrio molitor.</title>
        <authorList>
            <person name="Kaur S."/>
            <person name="Stinson S.A."/>
            <person name="diCenzo G.C."/>
        </authorList>
    </citation>
    <scope>NUCLEOTIDE SEQUENCE</scope>
    <source>
        <strain evidence="1">QUZm001</strain>
    </source>
</reference>
<dbReference type="EMBL" id="JALNTZ010000007">
    <property type="protein sequence ID" value="KAJ3645860.1"/>
    <property type="molecule type" value="Genomic_DNA"/>
</dbReference>
<keyword evidence="2" id="KW-1185">Reference proteome</keyword>
<accession>A0AA38M6G3</accession>
<evidence type="ECO:0000313" key="1">
    <source>
        <dbReference type="EMBL" id="KAJ3645860.1"/>
    </source>
</evidence>
<protein>
    <submittedName>
        <fullName evidence="1">Uncharacterized protein</fullName>
    </submittedName>
</protein>
<organism evidence="1 2">
    <name type="scientific">Zophobas morio</name>
    <dbReference type="NCBI Taxonomy" id="2755281"/>
    <lineage>
        <taxon>Eukaryota</taxon>
        <taxon>Metazoa</taxon>
        <taxon>Ecdysozoa</taxon>
        <taxon>Arthropoda</taxon>
        <taxon>Hexapoda</taxon>
        <taxon>Insecta</taxon>
        <taxon>Pterygota</taxon>
        <taxon>Neoptera</taxon>
        <taxon>Endopterygota</taxon>
        <taxon>Coleoptera</taxon>
        <taxon>Polyphaga</taxon>
        <taxon>Cucujiformia</taxon>
        <taxon>Tenebrionidae</taxon>
        <taxon>Zophobas</taxon>
    </lineage>
</organism>
<dbReference type="AlphaFoldDB" id="A0AA38M6G3"/>
<evidence type="ECO:0000313" key="2">
    <source>
        <dbReference type="Proteomes" id="UP001168821"/>
    </source>
</evidence>
<sequence length="103" mass="11519">MIAYEKFVFVLGSDGAENGLFCSTRHCHYYVWPNILICKFKKLEAYMRDVINGSVQSGSVHKEKSPGRPSGSEEVVDDLRRLEQNPQTCLTILSQQSGVPVAI</sequence>
<proteinExistence type="predicted"/>
<comment type="caution">
    <text evidence="1">The sequence shown here is derived from an EMBL/GenBank/DDBJ whole genome shotgun (WGS) entry which is preliminary data.</text>
</comment>
<name>A0AA38M6G3_9CUCU</name>
<gene>
    <name evidence="1" type="ORF">Zmor_023483</name>
</gene>
<dbReference type="Proteomes" id="UP001168821">
    <property type="component" value="Unassembled WGS sequence"/>
</dbReference>